<keyword evidence="3" id="KW-1185">Reference proteome</keyword>
<sequence>MLEPNLKMPPKKSCLAKKRKYWYKPKDPNEKKSDISTIHIENEDPEFIIANEEEVVLSVSPNKRFELLDHNYSALTEVSPNVLVNQFADSSVNTEPVLINSFSENSSVSKSTPYVPNQYESLQRDLQSVSNFKPFLLKTNSALIQFIELYSGVDKQGVKWTVTINEHFKGKIIIHNVAVSNEHEFWFGLPAKFKTVKDILKLLDKLSNFSVCCGNPDQEYQDLVPVGVGLSDNKSPGIVAYREGDFAAQKGTLSYSSTIRSTCCSFLVAGSRCSPCSRYRDNLRKRKQRIEKRKSTPINYVRNTYKHTDMDRDTLILKLKQQKNEIKTLEQENMKIKRNFQQVINSTGVLLNETESRDMGDLMKLCSEDVEKAYPNPNSLQQLFWEQQLRSSKDNASRSMRWHPMIVRWCLFMRQKSTKAYDAMRESGFINLPSSRTLYDYSHYTKILMVHGITAHLKFPLAAYATTSITADLLYPIVWRAIHHLEFNDIIVGHITALMDFKICNALKCSIGHFELKIIQQKNSRRHTYSFKLFEGNDFLSLNNADIGKNQSINGHEADTKTIHINLLKTMRQRLNNIS</sequence>
<dbReference type="EMBL" id="JARBDR010000311">
    <property type="protein sequence ID" value="KAJ8316593.1"/>
    <property type="molecule type" value="Genomic_DNA"/>
</dbReference>
<name>A0ABQ9FGZ0_TEGGR</name>
<organism evidence="2 3">
    <name type="scientific">Tegillarca granosa</name>
    <name type="common">Malaysian cockle</name>
    <name type="synonym">Anadara granosa</name>
    <dbReference type="NCBI Taxonomy" id="220873"/>
    <lineage>
        <taxon>Eukaryota</taxon>
        <taxon>Metazoa</taxon>
        <taxon>Spiralia</taxon>
        <taxon>Lophotrochozoa</taxon>
        <taxon>Mollusca</taxon>
        <taxon>Bivalvia</taxon>
        <taxon>Autobranchia</taxon>
        <taxon>Pteriomorphia</taxon>
        <taxon>Arcoida</taxon>
        <taxon>Arcoidea</taxon>
        <taxon>Arcidae</taxon>
        <taxon>Tegillarca</taxon>
    </lineage>
</organism>
<gene>
    <name evidence="2" type="ORF">KUTeg_005855</name>
</gene>
<evidence type="ECO:0000256" key="1">
    <source>
        <dbReference type="SAM" id="Coils"/>
    </source>
</evidence>
<protein>
    <submittedName>
        <fullName evidence="2">Uncharacterized protein</fullName>
    </submittedName>
</protein>
<reference evidence="2 3" key="1">
    <citation type="submission" date="2022-12" db="EMBL/GenBank/DDBJ databases">
        <title>Chromosome-level genome of Tegillarca granosa.</title>
        <authorList>
            <person name="Kim J."/>
        </authorList>
    </citation>
    <scope>NUCLEOTIDE SEQUENCE [LARGE SCALE GENOMIC DNA]</scope>
    <source>
        <strain evidence="2">Teg-2019</strain>
        <tissue evidence="2">Adductor muscle</tissue>
    </source>
</reference>
<evidence type="ECO:0000313" key="3">
    <source>
        <dbReference type="Proteomes" id="UP001217089"/>
    </source>
</evidence>
<keyword evidence="1" id="KW-0175">Coiled coil</keyword>
<accession>A0ABQ9FGZ0</accession>
<proteinExistence type="predicted"/>
<comment type="caution">
    <text evidence="2">The sequence shown here is derived from an EMBL/GenBank/DDBJ whole genome shotgun (WGS) entry which is preliminary data.</text>
</comment>
<dbReference type="Proteomes" id="UP001217089">
    <property type="component" value="Unassembled WGS sequence"/>
</dbReference>
<evidence type="ECO:0000313" key="2">
    <source>
        <dbReference type="EMBL" id="KAJ8316593.1"/>
    </source>
</evidence>
<feature type="coiled-coil region" evidence="1">
    <location>
        <begin position="312"/>
        <end position="346"/>
    </location>
</feature>